<reference evidence="2" key="1">
    <citation type="journal article" date="2020" name="mSystems">
        <title>Genome- and Community-Level Interaction Insights into Carbon Utilization and Element Cycling Functions of Hydrothermarchaeota in Hydrothermal Sediment.</title>
        <authorList>
            <person name="Zhou Z."/>
            <person name="Liu Y."/>
            <person name="Xu W."/>
            <person name="Pan J."/>
            <person name="Luo Z.H."/>
            <person name="Li M."/>
        </authorList>
    </citation>
    <scope>NUCLEOTIDE SEQUENCE</scope>
    <source>
        <strain evidence="2">HyVt-347</strain>
    </source>
</reference>
<name>A0A9C9NFD5_9HYPH</name>
<proteinExistence type="predicted"/>
<feature type="coiled-coil region" evidence="1">
    <location>
        <begin position="50"/>
        <end position="77"/>
    </location>
</feature>
<dbReference type="Proteomes" id="UP000885680">
    <property type="component" value="Unassembled WGS sequence"/>
</dbReference>
<dbReference type="EMBL" id="DRGN01000163">
    <property type="protein sequence ID" value="HEU00980.1"/>
    <property type="molecule type" value="Genomic_DNA"/>
</dbReference>
<gene>
    <name evidence="2" type="ORF">ENH89_11620</name>
</gene>
<evidence type="ECO:0000256" key="1">
    <source>
        <dbReference type="SAM" id="Coils"/>
    </source>
</evidence>
<accession>A0A9C9NFD5</accession>
<evidence type="ECO:0000313" key="3">
    <source>
        <dbReference type="Proteomes" id="UP000885680"/>
    </source>
</evidence>
<organism evidence="2 3">
    <name type="scientific">Aurantimonas coralicida</name>
    <dbReference type="NCBI Taxonomy" id="182270"/>
    <lineage>
        <taxon>Bacteria</taxon>
        <taxon>Pseudomonadati</taxon>
        <taxon>Pseudomonadota</taxon>
        <taxon>Alphaproteobacteria</taxon>
        <taxon>Hyphomicrobiales</taxon>
        <taxon>Aurantimonadaceae</taxon>
        <taxon>Aurantimonas</taxon>
    </lineage>
</organism>
<sequence>MPQFDAIRKPDLATGRKRAFKKYHTTMFAFLPFLRQSVVPLPMELSPMPRRSLEERLESELARRQKADAKVRALKTRQAKVELQRQKRREALIGQLVLARSAENGRGAKNLRSWLARELDRYLTRDTDRVLMAEFLPPVSAPPAADIAGAATKPTGR</sequence>
<keyword evidence="1" id="KW-0175">Coiled coil</keyword>
<dbReference type="AlphaFoldDB" id="A0A9C9NFD5"/>
<evidence type="ECO:0008006" key="4">
    <source>
        <dbReference type="Google" id="ProtNLM"/>
    </source>
</evidence>
<comment type="caution">
    <text evidence="2">The sequence shown here is derived from an EMBL/GenBank/DDBJ whole genome shotgun (WGS) entry which is preliminary data.</text>
</comment>
<evidence type="ECO:0000313" key="2">
    <source>
        <dbReference type="EMBL" id="HEU00980.1"/>
    </source>
</evidence>
<protein>
    <recommendedName>
        <fullName evidence="4">Mobilization protein</fullName>
    </recommendedName>
</protein>